<dbReference type="InterPro" id="IPR036038">
    <property type="entry name" value="Aminotransferase-like"/>
</dbReference>
<evidence type="ECO:0000256" key="4">
    <source>
        <dbReference type="ARBA" id="ARBA00022898"/>
    </source>
</evidence>
<evidence type="ECO:0000256" key="9">
    <source>
        <dbReference type="ARBA" id="ARBA00049529"/>
    </source>
</evidence>
<dbReference type="NCBIfam" id="NF004761">
    <property type="entry name" value="PRK06092.1"/>
    <property type="match status" value="1"/>
</dbReference>
<dbReference type="Pfam" id="PF01063">
    <property type="entry name" value="Aminotran_4"/>
    <property type="match status" value="1"/>
</dbReference>
<dbReference type="CDD" id="cd01559">
    <property type="entry name" value="ADCL_like"/>
    <property type="match status" value="1"/>
</dbReference>
<keyword evidence="16" id="KW-1185">Reference proteome</keyword>
<evidence type="ECO:0000256" key="8">
    <source>
        <dbReference type="ARBA" id="ARBA00035676"/>
    </source>
</evidence>
<evidence type="ECO:0000256" key="3">
    <source>
        <dbReference type="ARBA" id="ARBA00011738"/>
    </source>
</evidence>
<dbReference type="InterPro" id="IPR018300">
    <property type="entry name" value="Aminotrans_IV_CS"/>
</dbReference>
<dbReference type="EMBL" id="PTIY01000010">
    <property type="protein sequence ID" value="PPK69300.1"/>
    <property type="molecule type" value="Genomic_DNA"/>
</dbReference>
<dbReference type="GO" id="GO:0008696">
    <property type="term" value="F:4-amino-4-deoxychorismate lyase activity"/>
    <property type="evidence" value="ECO:0007669"/>
    <property type="project" value="UniProtKB-UniRule"/>
</dbReference>
<protein>
    <recommendedName>
        <fullName evidence="11 12">Aminodeoxychorismate lyase</fullName>
        <ecNumber evidence="8 12">4.1.3.38</ecNumber>
    </recommendedName>
</protein>
<evidence type="ECO:0000256" key="13">
    <source>
        <dbReference type="RuleBase" id="RU004106"/>
    </source>
</evidence>
<accession>A0A2S6GVU2</accession>
<comment type="pathway">
    <text evidence="7">Cofactor biosynthesis; tetrahydrofolate biosynthesis; 4-aminobenzoate from chorismate: step 2/2.</text>
</comment>
<evidence type="ECO:0000256" key="10">
    <source>
        <dbReference type="ARBA" id="ARBA00054027"/>
    </source>
</evidence>
<comment type="cofactor">
    <cofactor evidence="1 14">
        <name>pyridoxal 5'-phosphate</name>
        <dbReference type="ChEBI" id="CHEBI:597326"/>
    </cofactor>
</comment>
<evidence type="ECO:0000256" key="2">
    <source>
        <dbReference type="ARBA" id="ARBA00009320"/>
    </source>
</evidence>
<comment type="catalytic activity">
    <reaction evidence="9">
        <text>4-amino-4-deoxychorismate = 4-aminobenzoate + pyruvate + H(+)</text>
        <dbReference type="Rhea" id="RHEA:16201"/>
        <dbReference type="ChEBI" id="CHEBI:15361"/>
        <dbReference type="ChEBI" id="CHEBI:15378"/>
        <dbReference type="ChEBI" id="CHEBI:17836"/>
        <dbReference type="ChEBI" id="CHEBI:58406"/>
        <dbReference type="EC" id="4.1.3.38"/>
    </reaction>
</comment>
<dbReference type="AlphaFoldDB" id="A0A2S6GVU2"/>
<dbReference type="InterPro" id="IPR050571">
    <property type="entry name" value="Class-IV_PLP-Dep_Aminotrnsfr"/>
</dbReference>
<evidence type="ECO:0000313" key="15">
    <source>
        <dbReference type="EMBL" id="PPK69300.1"/>
    </source>
</evidence>
<evidence type="ECO:0000313" key="16">
    <source>
        <dbReference type="Proteomes" id="UP000238071"/>
    </source>
</evidence>
<dbReference type="InterPro" id="IPR001544">
    <property type="entry name" value="Aminotrans_IV"/>
</dbReference>
<keyword evidence="4 14" id="KW-0663">Pyridoxal phosphate</keyword>
<dbReference type="PROSITE" id="PS00770">
    <property type="entry name" value="AA_TRANSFER_CLASS_4"/>
    <property type="match status" value="1"/>
</dbReference>
<evidence type="ECO:0000256" key="11">
    <source>
        <dbReference type="ARBA" id="ARBA00069174"/>
    </source>
</evidence>
<gene>
    <name evidence="15" type="ORF">B0F88_11086</name>
</gene>
<evidence type="ECO:0000256" key="14">
    <source>
        <dbReference type="RuleBase" id="RU004516"/>
    </source>
</evidence>
<dbReference type="GO" id="GO:0046656">
    <property type="term" value="P:folic acid biosynthetic process"/>
    <property type="evidence" value="ECO:0007669"/>
    <property type="project" value="UniProtKB-KW"/>
</dbReference>
<dbReference type="GO" id="GO:0030170">
    <property type="term" value="F:pyridoxal phosphate binding"/>
    <property type="evidence" value="ECO:0007669"/>
    <property type="project" value="InterPro"/>
</dbReference>
<comment type="caution">
    <text evidence="15">The sequence shown here is derived from an EMBL/GenBank/DDBJ whole genome shotgun (WGS) entry which is preliminary data.</text>
</comment>
<comment type="subunit">
    <text evidence="3">Homodimer.</text>
</comment>
<dbReference type="InterPro" id="IPR043131">
    <property type="entry name" value="BCAT-like_N"/>
</dbReference>
<reference evidence="15 16" key="1">
    <citation type="submission" date="2018-02" db="EMBL/GenBank/DDBJ databases">
        <title>Subsurface microbial communities from deep shales in Ohio and West Virginia, USA.</title>
        <authorList>
            <person name="Wrighton K."/>
        </authorList>
    </citation>
    <scope>NUCLEOTIDE SEQUENCE [LARGE SCALE GENOMIC DNA]</scope>
    <source>
        <strain evidence="15 16">OWC-G53F</strain>
    </source>
</reference>
<keyword evidence="5" id="KW-0289">Folate biosynthesis</keyword>
<dbReference type="Proteomes" id="UP000238071">
    <property type="component" value="Unassembled WGS sequence"/>
</dbReference>
<dbReference type="PANTHER" id="PTHR42743:SF2">
    <property type="entry name" value="AMINODEOXYCHORISMATE LYASE"/>
    <property type="match status" value="1"/>
</dbReference>
<evidence type="ECO:0000256" key="5">
    <source>
        <dbReference type="ARBA" id="ARBA00022909"/>
    </source>
</evidence>
<dbReference type="InterPro" id="IPR017824">
    <property type="entry name" value="Aminodeoxychorismate_lyase_IV"/>
</dbReference>
<evidence type="ECO:0000256" key="1">
    <source>
        <dbReference type="ARBA" id="ARBA00001933"/>
    </source>
</evidence>
<name>A0A2S6GVU2_9GAMM</name>
<dbReference type="GO" id="GO:0008153">
    <property type="term" value="P:4-aminobenzoate biosynthetic process"/>
    <property type="evidence" value="ECO:0007669"/>
    <property type="project" value="UniProtKB-UniRule"/>
</dbReference>
<dbReference type="FunFam" id="3.20.10.10:FF:000002">
    <property type="entry name" value="D-alanine aminotransferase"/>
    <property type="match status" value="1"/>
</dbReference>
<dbReference type="PANTHER" id="PTHR42743">
    <property type="entry name" value="AMINO-ACID AMINOTRANSFERASE"/>
    <property type="match status" value="1"/>
</dbReference>
<dbReference type="OrthoDB" id="9805628at2"/>
<dbReference type="NCBIfam" id="TIGR03461">
    <property type="entry name" value="pabC_Proteo"/>
    <property type="match status" value="1"/>
</dbReference>
<evidence type="ECO:0000256" key="6">
    <source>
        <dbReference type="ARBA" id="ARBA00023239"/>
    </source>
</evidence>
<dbReference type="Gene3D" id="3.30.470.10">
    <property type="match status" value="1"/>
</dbReference>
<dbReference type="SUPFAM" id="SSF56752">
    <property type="entry name" value="D-aminoacid aminotransferase-like PLP-dependent enzymes"/>
    <property type="match status" value="1"/>
</dbReference>
<dbReference type="GO" id="GO:0005829">
    <property type="term" value="C:cytosol"/>
    <property type="evidence" value="ECO:0007669"/>
    <property type="project" value="TreeGrafter"/>
</dbReference>
<comment type="similarity">
    <text evidence="2 13">Belongs to the class-IV pyridoxal-phosphate-dependent aminotransferase family.</text>
</comment>
<dbReference type="Gene3D" id="3.20.10.10">
    <property type="entry name" value="D-amino Acid Aminotransferase, subunit A, domain 2"/>
    <property type="match status" value="1"/>
</dbReference>
<dbReference type="EC" id="4.1.3.38" evidence="8 12"/>
<dbReference type="InterPro" id="IPR043132">
    <property type="entry name" value="BCAT-like_C"/>
</dbReference>
<proteinExistence type="inferred from homology"/>
<evidence type="ECO:0000256" key="12">
    <source>
        <dbReference type="NCBIfam" id="TIGR03461"/>
    </source>
</evidence>
<keyword evidence="6 15" id="KW-0456">Lyase</keyword>
<dbReference type="RefSeq" id="WP_104424340.1">
    <property type="nucleotide sequence ID" value="NZ_PTIY01000010.1"/>
</dbReference>
<sequence>MILINGESKAHIEISDRGFQYGDGLFETIEVRDDQPVFLERHLARLNSGCRRLHIPCPDAELLRLEAKELCRRWHTHRRAVLKIIVTRGSGGRGYRQPDAIHPTRVLSLHPYPDYPETYSERGVVARFCATRLGLNPALAGIKHLNRLEQVMARAEWSEPDIQEGLMLDVNDYVIEGTMTNLFYVKNNSLYTAELVQSGVAGIMRGIITALSVDHGLPVIEHRFSKDELLSADEAFVCNSIIGVWPIKQIETAHFSVGPVTQRIQSWLDKFARNDCMEAG</sequence>
<comment type="function">
    <text evidence="10">Involved in the biosynthesis of p-aminobenzoate (PABA), a precursor of tetrahydrofolate. Converts 4-amino-4-deoxychorismate into 4-aminobenzoate (PABA) and pyruvate.</text>
</comment>
<organism evidence="15 16">
    <name type="scientific">Methylobacter tundripaludum</name>
    <dbReference type="NCBI Taxonomy" id="173365"/>
    <lineage>
        <taxon>Bacteria</taxon>
        <taxon>Pseudomonadati</taxon>
        <taxon>Pseudomonadota</taxon>
        <taxon>Gammaproteobacteria</taxon>
        <taxon>Methylococcales</taxon>
        <taxon>Methylococcaceae</taxon>
        <taxon>Methylobacter</taxon>
    </lineage>
</organism>
<evidence type="ECO:0000256" key="7">
    <source>
        <dbReference type="ARBA" id="ARBA00035633"/>
    </source>
</evidence>